<dbReference type="EMBL" id="LBVP01000002">
    <property type="protein sequence ID" value="KKQ90079.1"/>
    <property type="molecule type" value="Genomic_DNA"/>
</dbReference>
<dbReference type="AlphaFoldDB" id="A0A0G0NW24"/>
<proteinExistence type="predicted"/>
<organism evidence="1 2">
    <name type="scientific">Candidatus Curtissbacteria bacterium GW2011_GWC2_38_9</name>
    <dbReference type="NCBI Taxonomy" id="1618414"/>
    <lineage>
        <taxon>Bacteria</taxon>
        <taxon>Candidatus Curtissiibacteriota</taxon>
    </lineage>
</organism>
<name>A0A0G0NW24_9BACT</name>
<evidence type="ECO:0000313" key="1">
    <source>
        <dbReference type="EMBL" id="KKQ90079.1"/>
    </source>
</evidence>
<accession>A0A0G0NW24</accession>
<dbReference type="Proteomes" id="UP000034893">
    <property type="component" value="Unassembled WGS sequence"/>
</dbReference>
<sequence length="122" mass="13838">MKTYSFKKFDGVYSRGDTKIGINKSGLIRLSSGFCRSTNVTNFKYCVLFYDSGNEAIAFKFINVRENGILKITRDTTGATVSGKSFFKANRLDLKTYSGRYDWEKQTIPDIGEVFIIELGKK</sequence>
<comment type="caution">
    <text evidence="1">The sequence shown here is derived from an EMBL/GenBank/DDBJ whole genome shotgun (WGS) entry which is preliminary data.</text>
</comment>
<reference evidence="1 2" key="1">
    <citation type="journal article" date="2015" name="Nature">
        <title>rRNA introns, odd ribosomes, and small enigmatic genomes across a large radiation of phyla.</title>
        <authorList>
            <person name="Brown C.T."/>
            <person name="Hug L.A."/>
            <person name="Thomas B.C."/>
            <person name="Sharon I."/>
            <person name="Castelle C.J."/>
            <person name="Singh A."/>
            <person name="Wilkins M.J."/>
            <person name="Williams K.H."/>
            <person name="Banfield J.F."/>
        </authorList>
    </citation>
    <scope>NUCLEOTIDE SEQUENCE [LARGE SCALE GENOMIC DNA]</scope>
</reference>
<evidence type="ECO:0000313" key="2">
    <source>
        <dbReference type="Proteomes" id="UP000034893"/>
    </source>
</evidence>
<protein>
    <submittedName>
        <fullName evidence="1">Uncharacterized protein</fullName>
    </submittedName>
</protein>
<gene>
    <name evidence="1" type="ORF">UT12_C0002G0010</name>
</gene>